<reference evidence="1" key="1">
    <citation type="submission" date="2021-10" db="EMBL/GenBank/DDBJ databases">
        <title>Tropical sea cucumber genome reveals ecological adaptation and Cuvierian tubules defense mechanism.</title>
        <authorList>
            <person name="Chen T."/>
        </authorList>
    </citation>
    <scope>NUCLEOTIDE SEQUENCE</scope>
    <source>
        <strain evidence="1">Nanhai2018</strain>
        <tissue evidence="1">Muscle</tissue>
    </source>
</reference>
<evidence type="ECO:0000313" key="2">
    <source>
        <dbReference type="Proteomes" id="UP001152320"/>
    </source>
</evidence>
<keyword evidence="2" id="KW-1185">Reference proteome</keyword>
<evidence type="ECO:0000313" key="1">
    <source>
        <dbReference type="EMBL" id="KAJ8040288.1"/>
    </source>
</evidence>
<accession>A0A9Q1HCF2</accession>
<sequence length="67" mass="7599">MSTAPRMKEKMGGLRKRGLLKAPKALTVQSMRLFLAWTNPVPEIPVKETQEVEIPMQPIKLKKGQEI</sequence>
<dbReference type="AlphaFoldDB" id="A0A9Q1HCF2"/>
<name>A0A9Q1HCF2_HOLLE</name>
<dbReference type="EMBL" id="JAIZAY010000006">
    <property type="protein sequence ID" value="KAJ8040288.1"/>
    <property type="molecule type" value="Genomic_DNA"/>
</dbReference>
<gene>
    <name evidence="1" type="ORF">HOLleu_14529</name>
</gene>
<organism evidence="1 2">
    <name type="scientific">Holothuria leucospilota</name>
    <name type="common">Black long sea cucumber</name>
    <name type="synonym">Mertensiothuria leucospilota</name>
    <dbReference type="NCBI Taxonomy" id="206669"/>
    <lineage>
        <taxon>Eukaryota</taxon>
        <taxon>Metazoa</taxon>
        <taxon>Echinodermata</taxon>
        <taxon>Eleutherozoa</taxon>
        <taxon>Echinozoa</taxon>
        <taxon>Holothuroidea</taxon>
        <taxon>Aspidochirotacea</taxon>
        <taxon>Aspidochirotida</taxon>
        <taxon>Holothuriidae</taxon>
        <taxon>Holothuria</taxon>
    </lineage>
</organism>
<protein>
    <submittedName>
        <fullName evidence="1">Uncharacterized protein</fullName>
    </submittedName>
</protein>
<proteinExistence type="predicted"/>
<comment type="caution">
    <text evidence="1">The sequence shown here is derived from an EMBL/GenBank/DDBJ whole genome shotgun (WGS) entry which is preliminary data.</text>
</comment>
<dbReference type="Proteomes" id="UP001152320">
    <property type="component" value="Chromosome 6"/>
</dbReference>